<keyword evidence="4 7" id="KW-0067">ATP-binding</keyword>
<evidence type="ECO:0000313" key="7">
    <source>
        <dbReference type="EMBL" id="WRP16730.1"/>
    </source>
</evidence>
<gene>
    <name evidence="7" type="ORF">U7230_11640</name>
</gene>
<dbReference type="PANTHER" id="PTHR43820:SF4">
    <property type="entry name" value="HIGH-AFFINITY BRANCHED-CHAIN AMINO ACID TRANSPORT ATP-BINDING PROTEIN LIVF"/>
    <property type="match status" value="1"/>
</dbReference>
<dbReference type="InterPro" id="IPR030660">
    <property type="entry name" value="ABC_branched_ATPase_LivF/BraG"/>
</dbReference>
<comment type="similarity">
    <text evidence="1">Belongs to the ABC transporter superfamily.</text>
</comment>
<dbReference type="PROSITE" id="PS00211">
    <property type="entry name" value="ABC_TRANSPORTER_1"/>
    <property type="match status" value="1"/>
</dbReference>
<organism evidence="7 8">
    <name type="scientific">Carboxydichorda subterranea</name>
    <dbReference type="NCBI Taxonomy" id="3109565"/>
    <lineage>
        <taxon>Bacteria</taxon>
        <taxon>Bacillati</taxon>
        <taxon>Bacillota</taxon>
        <taxon>Limnochordia</taxon>
        <taxon>Limnochordales</taxon>
        <taxon>Geochordaceae</taxon>
        <taxon>Carboxydichorda</taxon>
    </lineage>
</organism>
<evidence type="ECO:0000256" key="2">
    <source>
        <dbReference type="ARBA" id="ARBA00022448"/>
    </source>
</evidence>
<name>A0ABZ1BW33_9FIRM</name>
<keyword evidence="8" id="KW-1185">Reference proteome</keyword>
<dbReference type="InterPro" id="IPR003593">
    <property type="entry name" value="AAA+_ATPase"/>
</dbReference>
<dbReference type="Proteomes" id="UP001332192">
    <property type="component" value="Chromosome"/>
</dbReference>
<dbReference type="EMBL" id="CP141615">
    <property type="protein sequence ID" value="WRP16730.1"/>
    <property type="molecule type" value="Genomic_DNA"/>
</dbReference>
<feature type="domain" description="ABC transporter" evidence="6">
    <location>
        <begin position="3"/>
        <end position="235"/>
    </location>
</feature>
<evidence type="ECO:0000256" key="3">
    <source>
        <dbReference type="ARBA" id="ARBA00022741"/>
    </source>
</evidence>
<protein>
    <submittedName>
        <fullName evidence="7">ABC transporter ATP-binding protein</fullName>
    </submittedName>
</protein>
<dbReference type="PANTHER" id="PTHR43820">
    <property type="entry name" value="HIGH-AFFINITY BRANCHED-CHAIN AMINO ACID TRANSPORT ATP-BINDING PROTEIN LIVF"/>
    <property type="match status" value="1"/>
</dbReference>
<keyword evidence="5" id="KW-0029">Amino-acid transport</keyword>
<accession>A0ABZ1BW33</accession>
<evidence type="ECO:0000259" key="6">
    <source>
        <dbReference type="PROSITE" id="PS50893"/>
    </source>
</evidence>
<dbReference type="InterPro" id="IPR052156">
    <property type="entry name" value="BCAA_Transport_ATP-bd_LivF"/>
</dbReference>
<reference evidence="7 8" key="1">
    <citation type="journal article" date="2024" name="Front. Microbiol.">
        <title>Novel thermophilic genera Geochorda gen. nov. and Carboxydochorda gen. nov. from the deep terrestrial subsurface reveal the ecophysiological diversity in the class Limnochordia.</title>
        <authorList>
            <person name="Karnachuk O.V."/>
            <person name="Lukina A.P."/>
            <person name="Avakyan M.R."/>
            <person name="Kadnikov V.V."/>
            <person name="Begmatov S."/>
            <person name="Beletsky A.V."/>
            <person name="Vlasova K.G."/>
            <person name="Novikov A.A."/>
            <person name="Shcherbakova V.A."/>
            <person name="Mardanov A.V."/>
            <person name="Ravin N.V."/>
        </authorList>
    </citation>
    <scope>NUCLEOTIDE SEQUENCE [LARGE SCALE GENOMIC DNA]</scope>
    <source>
        <strain evidence="7 8">L945</strain>
    </source>
</reference>
<evidence type="ECO:0000256" key="5">
    <source>
        <dbReference type="ARBA" id="ARBA00022970"/>
    </source>
</evidence>
<dbReference type="InterPro" id="IPR003439">
    <property type="entry name" value="ABC_transporter-like_ATP-bd"/>
</dbReference>
<dbReference type="Pfam" id="PF00005">
    <property type="entry name" value="ABC_tran"/>
    <property type="match status" value="1"/>
</dbReference>
<dbReference type="GO" id="GO:0005524">
    <property type="term" value="F:ATP binding"/>
    <property type="evidence" value="ECO:0007669"/>
    <property type="project" value="UniProtKB-KW"/>
</dbReference>
<dbReference type="PIRSF" id="PIRSF039137">
    <property type="entry name" value="ABC_branched_ATPase"/>
    <property type="match status" value="1"/>
</dbReference>
<sequence>MLLEVDGIDVYYGDVQALWGVSFRVERGEKVALVGANGAGKTTALRAVSGLLHPRRGRVLFGGRPIERMTAHRVTDLGIAHIPEGRQLFPLMSVEENLLAGSYLPRARPHRRANLERVYTLFPRLAERRRQDAGTLSGGEQQMVAIGRALMSEPALLILDEPSLGLAPVLVQELFRVIQRIARDGTTVLLVEQNVHQALTVADRAYVLENGRVVMEGAGRELLAHPGVQAAYLGVG</sequence>
<evidence type="ECO:0000256" key="4">
    <source>
        <dbReference type="ARBA" id="ARBA00022840"/>
    </source>
</evidence>
<keyword evidence="3" id="KW-0547">Nucleotide-binding</keyword>
<proteinExistence type="inferred from homology"/>
<evidence type="ECO:0000313" key="8">
    <source>
        <dbReference type="Proteomes" id="UP001332192"/>
    </source>
</evidence>
<dbReference type="CDD" id="cd03224">
    <property type="entry name" value="ABC_TM1139_LivF_branched"/>
    <property type="match status" value="1"/>
</dbReference>
<dbReference type="PROSITE" id="PS50893">
    <property type="entry name" value="ABC_TRANSPORTER_2"/>
    <property type="match status" value="1"/>
</dbReference>
<dbReference type="Gene3D" id="3.40.50.300">
    <property type="entry name" value="P-loop containing nucleotide triphosphate hydrolases"/>
    <property type="match status" value="1"/>
</dbReference>
<dbReference type="SUPFAM" id="SSF52540">
    <property type="entry name" value="P-loop containing nucleoside triphosphate hydrolases"/>
    <property type="match status" value="1"/>
</dbReference>
<dbReference type="InterPro" id="IPR017871">
    <property type="entry name" value="ABC_transporter-like_CS"/>
</dbReference>
<dbReference type="SMART" id="SM00382">
    <property type="entry name" value="AAA"/>
    <property type="match status" value="1"/>
</dbReference>
<keyword evidence="2" id="KW-0813">Transport</keyword>
<dbReference type="InterPro" id="IPR027417">
    <property type="entry name" value="P-loop_NTPase"/>
</dbReference>
<evidence type="ECO:0000256" key="1">
    <source>
        <dbReference type="ARBA" id="ARBA00005417"/>
    </source>
</evidence>